<sequence length="76" mass="8853">NVTYDCEYKKRAKEKLAERVAEDHLRSKHKEDDLYKRVNCGADCEEEKKTLAQNLSARWIAKNKVGEKLLLLVCCL</sequence>
<dbReference type="Proteomes" id="UP000271889">
    <property type="component" value="Unassembled WGS sequence"/>
</dbReference>
<organism evidence="1 2">
    <name type="scientific">Cylicostephanus goldi</name>
    <name type="common">Nematode worm</name>
    <dbReference type="NCBI Taxonomy" id="71465"/>
    <lineage>
        <taxon>Eukaryota</taxon>
        <taxon>Metazoa</taxon>
        <taxon>Ecdysozoa</taxon>
        <taxon>Nematoda</taxon>
        <taxon>Chromadorea</taxon>
        <taxon>Rhabditida</taxon>
        <taxon>Rhabditina</taxon>
        <taxon>Rhabditomorpha</taxon>
        <taxon>Strongyloidea</taxon>
        <taxon>Strongylidae</taxon>
        <taxon>Cylicostephanus</taxon>
    </lineage>
</organism>
<reference evidence="1 2" key="1">
    <citation type="submission" date="2018-11" db="EMBL/GenBank/DDBJ databases">
        <authorList>
            <consortium name="Pathogen Informatics"/>
        </authorList>
    </citation>
    <scope>NUCLEOTIDE SEQUENCE [LARGE SCALE GENOMIC DNA]</scope>
</reference>
<gene>
    <name evidence="1" type="ORF">CGOC_LOCUS11555</name>
</gene>
<feature type="non-terminal residue" evidence="1">
    <location>
        <position position="1"/>
    </location>
</feature>
<name>A0A3P7N7L0_CYLGO</name>
<dbReference type="AlphaFoldDB" id="A0A3P7N7L0"/>
<dbReference type="EMBL" id="UYRV01117040">
    <property type="protein sequence ID" value="VDN30447.1"/>
    <property type="molecule type" value="Genomic_DNA"/>
</dbReference>
<protein>
    <submittedName>
        <fullName evidence="1">Uncharacterized protein</fullName>
    </submittedName>
</protein>
<evidence type="ECO:0000313" key="2">
    <source>
        <dbReference type="Proteomes" id="UP000271889"/>
    </source>
</evidence>
<proteinExistence type="predicted"/>
<keyword evidence="2" id="KW-1185">Reference proteome</keyword>
<evidence type="ECO:0000313" key="1">
    <source>
        <dbReference type="EMBL" id="VDN30447.1"/>
    </source>
</evidence>
<accession>A0A3P7N7L0</accession>